<evidence type="ECO:0000313" key="2">
    <source>
        <dbReference type="Proteomes" id="UP000667802"/>
    </source>
</evidence>
<dbReference type="EMBL" id="JAALHA020000023">
    <property type="protein sequence ID" value="MDR9899193.1"/>
    <property type="molecule type" value="Genomic_DNA"/>
</dbReference>
<dbReference type="AlphaFoldDB" id="A0AAP5MD67"/>
<dbReference type="RefSeq" id="WP_310834275.1">
    <property type="nucleotide sequence ID" value="NZ_JAALHA020000023.1"/>
</dbReference>
<name>A0AAP5MD67_9CYAN</name>
<dbReference type="Proteomes" id="UP000667802">
    <property type="component" value="Unassembled WGS sequence"/>
</dbReference>
<gene>
    <name evidence="1" type="ORF">G7B40_032215</name>
</gene>
<evidence type="ECO:0000313" key="1">
    <source>
        <dbReference type="EMBL" id="MDR9899193.1"/>
    </source>
</evidence>
<protein>
    <submittedName>
        <fullName evidence="1">Uncharacterized protein</fullName>
    </submittedName>
</protein>
<comment type="caution">
    <text evidence="1">The sequence shown here is derived from an EMBL/GenBank/DDBJ whole genome shotgun (WGS) entry which is preliminary data.</text>
</comment>
<accession>A0AAP5MD67</accession>
<proteinExistence type="predicted"/>
<reference evidence="2" key="1">
    <citation type="journal article" date="2021" name="Science">
        <title>Hunting the eagle killer: A cyanobacterial neurotoxin causes vacuolar myelinopathy.</title>
        <authorList>
            <person name="Breinlinger S."/>
            <person name="Phillips T.J."/>
            <person name="Haram B.N."/>
            <person name="Mares J."/>
            <person name="Martinez Yerena J.A."/>
            <person name="Hrouzek P."/>
            <person name="Sobotka R."/>
            <person name="Henderson W.M."/>
            <person name="Schmieder P."/>
            <person name="Williams S.M."/>
            <person name="Lauderdale J.D."/>
            <person name="Wilde H.D."/>
            <person name="Gerrin W."/>
            <person name="Kust A."/>
            <person name="Washington J.W."/>
            <person name="Wagner C."/>
            <person name="Geier B."/>
            <person name="Liebeke M."/>
            <person name="Enke H."/>
            <person name="Niedermeyer T.H.J."/>
            <person name="Wilde S.B."/>
        </authorList>
    </citation>
    <scope>NUCLEOTIDE SEQUENCE [LARGE SCALE GENOMIC DNA]</scope>
    <source>
        <strain evidence="2">Thurmond2011</strain>
    </source>
</reference>
<organism evidence="1 2">
    <name type="scientific">Aetokthonos hydrillicola Thurmond2011</name>
    <dbReference type="NCBI Taxonomy" id="2712845"/>
    <lineage>
        <taxon>Bacteria</taxon>
        <taxon>Bacillati</taxon>
        <taxon>Cyanobacteriota</taxon>
        <taxon>Cyanophyceae</taxon>
        <taxon>Nostocales</taxon>
        <taxon>Hapalosiphonaceae</taxon>
        <taxon>Aetokthonos</taxon>
    </lineage>
</organism>
<keyword evidence="2" id="KW-1185">Reference proteome</keyword>
<sequence length="121" mass="13904">MSNLVSLEETAGLHITYFPKYVISDDPLLQQTDDELRKLFFRGLRLIFPELTEDNIVAAHINRATKMQPLQVLNYSSIVPTTITKNQDFFVLNTSQFINNTLNNNSVVQHVEEFVKMVAVF</sequence>